<protein>
    <submittedName>
        <fullName evidence="2">Uncharacterized protein</fullName>
    </submittedName>
</protein>
<evidence type="ECO:0000313" key="2">
    <source>
        <dbReference type="EMBL" id="KAF9117320.1"/>
    </source>
</evidence>
<name>A0A9P5QZW7_9FUNG</name>
<feature type="compositionally biased region" description="Basic and acidic residues" evidence="1">
    <location>
        <begin position="1"/>
        <end position="19"/>
    </location>
</feature>
<sequence length="54" mass="6277">LLEDIKQEQVEEQEQKQLKEEEDDEDDQSDANYEDPGFNNENHPIDTIDFAAAP</sequence>
<feature type="region of interest" description="Disordered" evidence="1">
    <location>
        <begin position="1"/>
        <end position="54"/>
    </location>
</feature>
<accession>A0A9P5QZW7</accession>
<keyword evidence="3" id="KW-1185">Reference proteome</keyword>
<evidence type="ECO:0000313" key="3">
    <source>
        <dbReference type="Proteomes" id="UP000748756"/>
    </source>
</evidence>
<feature type="non-terminal residue" evidence="2">
    <location>
        <position position="54"/>
    </location>
</feature>
<gene>
    <name evidence="2" type="ORF">BG015_007038</name>
</gene>
<feature type="compositionally biased region" description="Acidic residues" evidence="1">
    <location>
        <begin position="20"/>
        <end position="33"/>
    </location>
</feature>
<organism evidence="2 3">
    <name type="scientific">Linnemannia schmuckeri</name>
    <dbReference type="NCBI Taxonomy" id="64567"/>
    <lineage>
        <taxon>Eukaryota</taxon>
        <taxon>Fungi</taxon>
        <taxon>Fungi incertae sedis</taxon>
        <taxon>Mucoromycota</taxon>
        <taxon>Mortierellomycotina</taxon>
        <taxon>Mortierellomycetes</taxon>
        <taxon>Mortierellales</taxon>
        <taxon>Mortierellaceae</taxon>
        <taxon>Linnemannia</taxon>
    </lineage>
</organism>
<reference evidence="2" key="1">
    <citation type="journal article" date="2020" name="Fungal Divers.">
        <title>Resolving the Mortierellaceae phylogeny through synthesis of multi-gene phylogenetics and phylogenomics.</title>
        <authorList>
            <person name="Vandepol N."/>
            <person name="Liber J."/>
            <person name="Desiro A."/>
            <person name="Na H."/>
            <person name="Kennedy M."/>
            <person name="Barry K."/>
            <person name="Grigoriev I.V."/>
            <person name="Miller A.N."/>
            <person name="O'Donnell K."/>
            <person name="Stajich J.E."/>
            <person name="Bonito G."/>
        </authorList>
    </citation>
    <scope>NUCLEOTIDE SEQUENCE</scope>
    <source>
        <strain evidence="2">NRRL 6426</strain>
    </source>
</reference>
<proteinExistence type="predicted"/>
<comment type="caution">
    <text evidence="2">The sequence shown here is derived from an EMBL/GenBank/DDBJ whole genome shotgun (WGS) entry which is preliminary data.</text>
</comment>
<dbReference type="Proteomes" id="UP000748756">
    <property type="component" value="Unassembled WGS sequence"/>
</dbReference>
<evidence type="ECO:0000256" key="1">
    <source>
        <dbReference type="SAM" id="MobiDB-lite"/>
    </source>
</evidence>
<dbReference type="EMBL" id="JAAAUQ010003493">
    <property type="protein sequence ID" value="KAF9117320.1"/>
    <property type="molecule type" value="Genomic_DNA"/>
</dbReference>
<dbReference type="AlphaFoldDB" id="A0A9P5QZW7"/>
<feature type="non-terminal residue" evidence="2">
    <location>
        <position position="1"/>
    </location>
</feature>